<protein>
    <submittedName>
        <fullName evidence="1">General amino acid permease Agp2p</fullName>
    </submittedName>
</protein>
<evidence type="ECO:0000313" key="2">
    <source>
        <dbReference type="Proteomes" id="UP001152531"/>
    </source>
</evidence>
<keyword evidence="2" id="KW-1185">Reference proteome</keyword>
<organism evidence="1 2">
    <name type="scientific">[Candida] jaroonii</name>
    <dbReference type="NCBI Taxonomy" id="467808"/>
    <lineage>
        <taxon>Eukaryota</taxon>
        <taxon>Fungi</taxon>
        <taxon>Dikarya</taxon>
        <taxon>Ascomycota</taxon>
        <taxon>Saccharomycotina</taxon>
        <taxon>Pichiomycetes</taxon>
        <taxon>Debaryomycetaceae</taxon>
        <taxon>Yamadazyma</taxon>
    </lineage>
</organism>
<gene>
    <name evidence="1" type="ORF">CLIB1444_25S00166</name>
</gene>
<sequence length="555" mass="61686">MTVVQQKTEFQNEEYETNSTQSTKVVKFGLFSINPEEKIHRTLPLRIIQLISISGAIGTAVFISIGSGLMNGGPLSLLLAFGFWSFIILLLNNSVGEMVSYLPIASPFVTLAGRCVDGALEFAAGWNFYLMISLYIPFEITAVNGMIHYWRSDYSAGITLGVQIVLYALINIFAVRVYGETEFWLSISKLILIFGLMFFTLITMSGGNPQHHAYGFENWGAEGGPMAEYMNKGASGRFQGLISAMITAAFTCTGPEYLAMTASEAENPRVNMPKAFKSVIYRLVFFYVIGALCVGIVVAYNNENLINAPATGAAKSPYVVAMNNLNVKVLPDIVNAVMVTSAFSAGNSFVYSSTRTLYSMATQGFAPKIFSYCTKSGVPIFCFFAAMCFALLSLLQLGNNSATVLGYFTSVCTGSQVLNYVFMCITYFGFYRACNAQGIDRNTFKFKSWGQPYSTIFCITFLIIMVGIIGYTNFLPGNWDTSSFIINYIMVFINIFLVFFWKIFKKTKYVKPEDADLATGLEEIEEHEYEYYAKQGIKAEEAKVTIKSKILQWMF</sequence>
<dbReference type="Proteomes" id="UP001152531">
    <property type="component" value="Unassembled WGS sequence"/>
</dbReference>
<evidence type="ECO:0000313" key="1">
    <source>
        <dbReference type="EMBL" id="CAH6723978.1"/>
    </source>
</evidence>
<reference evidence="1" key="1">
    <citation type="submission" date="2022-06" db="EMBL/GenBank/DDBJ databases">
        <authorList>
            <person name="Legras J.-L."/>
            <person name="Devillers H."/>
            <person name="Grondin C."/>
        </authorList>
    </citation>
    <scope>NUCLEOTIDE SEQUENCE</scope>
    <source>
        <strain evidence="1">CLIB 1444</strain>
    </source>
</reference>
<dbReference type="EMBL" id="CALSDN010000025">
    <property type="protein sequence ID" value="CAH6723978.1"/>
    <property type="molecule type" value="Genomic_DNA"/>
</dbReference>
<comment type="caution">
    <text evidence="1">The sequence shown here is derived from an EMBL/GenBank/DDBJ whole genome shotgun (WGS) entry which is preliminary data.</text>
</comment>
<proteinExistence type="predicted"/>
<accession>A0ACA9YGJ4</accession>
<name>A0ACA9YGJ4_9ASCO</name>